<evidence type="ECO:0000313" key="5">
    <source>
        <dbReference type="EMBL" id="PAF24447.1"/>
    </source>
</evidence>
<evidence type="ECO:0000256" key="3">
    <source>
        <dbReference type="SAM" id="MobiDB-lite"/>
    </source>
</evidence>
<gene>
    <name evidence="5" type="ORF">CHH61_18700</name>
    <name evidence="4" type="ORF">CHH72_03535</name>
</gene>
<dbReference type="Gene3D" id="1.10.287.540">
    <property type="entry name" value="Helix hairpin bin"/>
    <property type="match status" value="1"/>
</dbReference>
<dbReference type="EMBL" id="NPCC01000005">
    <property type="protein sequence ID" value="PAE90066.1"/>
    <property type="molecule type" value="Genomic_DNA"/>
</dbReference>
<evidence type="ECO:0000256" key="1">
    <source>
        <dbReference type="ARBA" id="ARBA00022490"/>
    </source>
</evidence>
<reference evidence="6 7" key="1">
    <citation type="submission" date="2017-07" db="EMBL/GenBank/DDBJ databases">
        <title>Isolation and whole genome analysis of endospore-forming bacteria from heroin.</title>
        <authorList>
            <person name="Kalinowski J."/>
            <person name="Ahrens B."/>
            <person name="Al-Dilaimi A."/>
            <person name="Winkler A."/>
            <person name="Wibberg D."/>
            <person name="Schleenbecker U."/>
            <person name="Ruckert C."/>
            <person name="Wolfel R."/>
            <person name="Grass G."/>
        </authorList>
    </citation>
    <scope>NUCLEOTIDE SEQUENCE [LARGE SCALE GENOMIC DNA]</scope>
    <source>
        <strain evidence="5 6">7523-2</strain>
        <strain evidence="4 7">7539</strain>
    </source>
</reference>
<dbReference type="HAMAP" id="MF_01103">
    <property type="entry name" value="UPF0291"/>
    <property type="match status" value="1"/>
</dbReference>
<keyword evidence="1 2" id="KW-0963">Cytoplasm</keyword>
<dbReference type="SUPFAM" id="SSF158221">
    <property type="entry name" value="YnzC-like"/>
    <property type="match status" value="1"/>
</dbReference>
<dbReference type="RefSeq" id="WP_035201394.1">
    <property type="nucleotide sequence ID" value="NZ_BOQQ01000003.1"/>
</dbReference>
<accession>A0A268RW67</accession>
<comment type="subcellular location">
    <subcellularLocation>
        <location evidence="2">Cytoplasm</location>
    </subcellularLocation>
</comment>
<dbReference type="InterPro" id="IPR009242">
    <property type="entry name" value="DUF896"/>
</dbReference>
<sequence>MLSKEKLDRINELSKLAKTVGLTKKQAMEQKALRNEYLSAFRSSFTDHLHTVKVVDAKGNDVTPQKLKDSKAQKHKRLH</sequence>
<name>A0A268RW67_SHOCL</name>
<evidence type="ECO:0000313" key="7">
    <source>
        <dbReference type="Proteomes" id="UP000216207"/>
    </source>
</evidence>
<dbReference type="PANTHER" id="PTHR37300:SF1">
    <property type="entry name" value="UPF0291 PROTEIN YNZC"/>
    <property type="match status" value="1"/>
</dbReference>
<evidence type="ECO:0000313" key="6">
    <source>
        <dbReference type="Proteomes" id="UP000216133"/>
    </source>
</evidence>
<evidence type="ECO:0000256" key="2">
    <source>
        <dbReference type="HAMAP-Rule" id="MF_01103"/>
    </source>
</evidence>
<dbReference type="Proteomes" id="UP000216133">
    <property type="component" value="Unassembled WGS sequence"/>
</dbReference>
<dbReference type="GO" id="GO:0005737">
    <property type="term" value="C:cytoplasm"/>
    <property type="evidence" value="ECO:0007669"/>
    <property type="project" value="UniProtKB-SubCell"/>
</dbReference>
<dbReference type="Proteomes" id="UP000216207">
    <property type="component" value="Unassembled WGS sequence"/>
</dbReference>
<evidence type="ECO:0000313" key="4">
    <source>
        <dbReference type="EMBL" id="PAE90066.1"/>
    </source>
</evidence>
<dbReference type="GeneID" id="86926315"/>
<protein>
    <recommendedName>
        <fullName evidence="2">UPF0291 protein CHH61_18700</fullName>
    </recommendedName>
</protein>
<dbReference type="PANTHER" id="PTHR37300">
    <property type="entry name" value="UPF0291 PROTEIN CBO2609/CLC_2481"/>
    <property type="match status" value="1"/>
</dbReference>
<dbReference type="EMBL" id="NPBS01000110">
    <property type="protein sequence ID" value="PAF24447.1"/>
    <property type="molecule type" value="Genomic_DNA"/>
</dbReference>
<dbReference type="AlphaFoldDB" id="A0A268RW67"/>
<dbReference type="Pfam" id="PF05979">
    <property type="entry name" value="DUF896"/>
    <property type="match status" value="1"/>
</dbReference>
<proteinExistence type="inferred from homology"/>
<feature type="region of interest" description="Disordered" evidence="3">
    <location>
        <begin position="58"/>
        <end position="79"/>
    </location>
</feature>
<comment type="caution">
    <text evidence="5">The sequence shown here is derived from an EMBL/GenBank/DDBJ whole genome shotgun (WGS) entry which is preliminary data.</text>
</comment>
<organism evidence="5 6">
    <name type="scientific">Shouchella clausii</name>
    <name type="common">Alkalihalobacillus clausii</name>
    <dbReference type="NCBI Taxonomy" id="79880"/>
    <lineage>
        <taxon>Bacteria</taxon>
        <taxon>Bacillati</taxon>
        <taxon>Bacillota</taxon>
        <taxon>Bacilli</taxon>
        <taxon>Bacillales</taxon>
        <taxon>Bacillaceae</taxon>
        <taxon>Shouchella</taxon>
    </lineage>
</organism>
<comment type="similarity">
    <text evidence="2">Belongs to the UPF0291 family.</text>
</comment>